<evidence type="ECO:0000313" key="1">
    <source>
        <dbReference type="EMBL" id="GAB1220777.1"/>
    </source>
</evidence>
<dbReference type="EMBL" id="BAAFRS010000058">
    <property type="protein sequence ID" value="GAB1220777.1"/>
    <property type="molecule type" value="Genomic_DNA"/>
</dbReference>
<reference evidence="1" key="2">
    <citation type="submission" date="2024-08" db="EMBL/GenBank/DDBJ databases">
        <title>Draft genome assembly of Entamoeba nuttalli using a combination of long-read and short-read sequencing data.</title>
        <authorList>
            <person name="Tanaka M."/>
            <person name="Tachibana H."/>
        </authorList>
    </citation>
    <scope>NUCLEOTIDE SEQUENCE</scope>
    <source>
        <strain evidence="1">P19-061405</strain>
    </source>
</reference>
<proteinExistence type="predicted"/>
<organism evidence="1 3">
    <name type="scientific">Entamoeba nuttalli</name>
    <dbReference type="NCBI Taxonomy" id="412467"/>
    <lineage>
        <taxon>Eukaryota</taxon>
        <taxon>Amoebozoa</taxon>
        <taxon>Evosea</taxon>
        <taxon>Archamoebae</taxon>
        <taxon>Mastigamoebida</taxon>
        <taxon>Entamoebidae</taxon>
        <taxon>Entamoeba</taxon>
    </lineage>
</organism>
<accession>A0ABQ0DD50</accession>
<protein>
    <submittedName>
        <fullName evidence="1">Uncharacterized protein</fullName>
    </submittedName>
</protein>
<reference evidence="1 3" key="1">
    <citation type="journal article" date="2019" name="PLoS Negl. Trop. Dis.">
        <title>Whole genome sequencing of Entamoeba nuttalli reveals mammalian host-related molecular signatures and a novel octapeptide-repeat surface protein.</title>
        <authorList>
            <person name="Tanaka M."/>
            <person name="Makiuchi T."/>
            <person name="Komiyama T."/>
            <person name="Shiina T."/>
            <person name="Osaki K."/>
            <person name="Tachibana H."/>
        </authorList>
    </citation>
    <scope>NUCLEOTIDE SEQUENCE [LARGE SCALE GENOMIC DNA]</scope>
    <source>
        <strain evidence="1 3">P19-061405</strain>
    </source>
</reference>
<comment type="caution">
    <text evidence="1">The sequence shown here is derived from an EMBL/GenBank/DDBJ whole genome shotgun (WGS) entry which is preliminary data.</text>
</comment>
<evidence type="ECO:0000313" key="3">
    <source>
        <dbReference type="Proteomes" id="UP001628156"/>
    </source>
</evidence>
<keyword evidence="3" id="KW-1185">Reference proteome</keyword>
<sequence length="43" mass="4928">MPLSNYDWSNVHAILSMSILNLTIHTNCLNQLFTTQPHCSRIV</sequence>
<evidence type="ECO:0000313" key="2">
    <source>
        <dbReference type="EMBL" id="GAB1223694.1"/>
    </source>
</evidence>
<dbReference type="Proteomes" id="UP001628156">
    <property type="component" value="Unassembled WGS sequence"/>
</dbReference>
<dbReference type="EMBL" id="BAAFRS010000159">
    <property type="protein sequence ID" value="GAB1223694.1"/>
    <property type="molecule type" value="Genomic_DNA"/>
</dbReference>
<gene>
    <name evidence="1" type="ORF">ENUP19_0058G0016</name>
    <name evidence="2" type="ORF">ENUP19_0159G0011</name>
</gene>
<name>A0ABQ0DD50_9EUKA</name>